<reference evidence="6" key="1">
    <citation type="journal article" date="2020" name="mSystems">
        <title>Genome- and Community-Level Interaction Insights into Carbon Utilization and Element Cycling Functions of Hydrothermarchaeota in Hydrothermal Sediment.</title>
        <authorList>
            <person name="Zhou Z."/>
            <person name="Liu Y."/>
            <person name="Xu W."/>
            <person name="Pan J."/>
            <person name="Luo Z.H."/>
            <person name="Li M."/>
        </authorList>
    </citation>
    <scope>NUCLEOTIDE SEQUENCE [LARGE SCALE GENOMIC DNA]</scope>
    <source>
        <strain evidence="6">SpSt-222</strain>
    </source>
</reference>
<dbReference type="GO" id="GO:0005525">
    <property type="term" value="F:GTP binding"/>
    <property type="evidence" value="ECO:0007669"/>
    <property type="project" value="UniProtKB-KW"/>
</dbReference>
<dbReference type="InterPro" id="IPR052040">
    <property type="entry name" value="GTPase/Isobutyryl-CoA_mutase"/>
</dbReference>
<dbReference type="GO" id="GO:0016787">
    <property type="term" value="F:hydrolase activity"/>
    <property type="evidence" value="ECO:0007669"/>
    <property type="project" value="UniProtKB-KW"/>
</dbReference>
<evidence type="ECO:0000259" key="5">
    <source>
        <dbReference type="SMART" id="SM00382"/>
    </source>
</evidence>
<dbReference type="AlphaFoldDB" id="A0A7C2B4D6"/>
<keyword evidence="3" id="KW-0342">GTP-binding</keyword>
<gene>
    <name evidence="6" type="ORF">ENP47_04390</name>
</gene>
<name>A0A7C2B4D6_THERO</name>
<evidence type="ECO:0000313" key="6">
    <source>
        <dbReference type="EMBL" id="HEF64824.1"/>
    </source>
</evidence>
<dbReference type="Pfam" id="PF03308">
    <property type="entry name" value="MeaB"/>
    <property type="match status" value="1"/>
</dbReference>
<evidence type="ECO:0000256" key="2">
    <source>
        <dbReference type="ARBA" id="ARBA00022801"/>
    </source>
</evidence>
<comment type="caution">
    <text evidence="6">The sequence shown here is derived from an EMBL/GenBank/DDBJ whole genome shotgun (WGS) entry which is preliminary data.</text>
</comment>
<keyword evidence="1" id="KW-0547">Nucleotide-binding</keyword>
<sequence length="333" mass="36200">MFQTSCPTGKSAMVAQWDTLLERVRLRDRSALARAISLLERNPELGHDLDIERSRQALVVAVAGPPGAGKSTLLGALASEMTRRDATVAILAFDPISPRSGGAILGDRIRMLESAHHPRVFVRSLAARDPYGAGTAQLPALLALLDAYGFDFIFLESVGAGQEASPLVQVADVVLLVLVPGLGDSIQTLKAGVLELADLVVVNKADRPGAEDVVRDLSAYYRLIAESPESAPPILRAIASAGEGVTEIAEALIELRDRRAATGVPEQHREEQAARSWEVRVRHRCYLLITELLNEFLAEARGTGRWRALEARFYRELAQRLQVLAESMRADSD</sequence>
<dbReference type="PANTHER" id="PTHR43087:SF1">
    <property type="entry name" value="LAO_AO TRANSPORT SYSTEM ATPASE"/>
    <property type="match status" value="1"/>
</dbReference>
<dbReference type="Gene3D" id="3.40.50.300">
    <property type="entry name" value="P-loop containing nucleotide triphosphate hydrolases"/>
    <property type="match status" value="1"/>
</dbReference>
<evidence type="ECO:0000256" key="1">
    <source>
        <dbReference type="ARBA" id="ARBA00022741"/>
    </source>
</evidence>
<organism evidence="6">
    <name type="scientific">Thermomicrobium roseum</name>
    <dbReference type="NCBI Taxonomy" id="500"/>
    <lineage>
        <taxon>Bacteria</taxon>
        <taxon>Pseudomonadati</taxon>
        <taxon>Thermomicrobiota</taxon>
        <taxon>Thermomicrobia</taxon>
        <taxon>Thermomicrobiales</taxon>
        <taxon>Thermomicrobiaceae</taxon>
        <taxon>Thermomicrobium</taxon>
    </lineage>
</organism>
<dbReference type="PANTHER" id="PTHR43087">
    <property type="entry name" value="LYSINE/ARGININE/ORNITHINE TRANSPORT SYSTEM KINASE"/>
    <property type="match status" value="1"/>
</dbReference>
<feature type="domain" description="AAA+ ATPase" evidence="5">
    <location>
        <begin position="56"/>
        <end position="266"/>
    </location>
</feature>
<dbReference type="InterPro" id="IPR003593">
    <property type="entry name" value="AAA+_ATPase"/>
</dbReference>
<dbReference type="SUPFAM" id="SSF52540">
    <property type="entry name" value="P-loop containing nucleoside triphosphate hydrolases"/>
    <property type="match status" value="1"/>
</dbReference>
<keyword evidence="2" id="KW-0378">Hydrolase</keyword>
<accession>A0A7C2B4D6</accession>
<evidence type="ECO:0000256" key="4">
    <source>
        <dbReference type="ARBA" id="ARBA00023186"/>
    </source>
</evidence>
<protein>
    <submittedName>
        <fullName evidence="6">Methylmalonyl Co-A mutase-associated GTPase MeaB</fullName>
    </submittedName>
</protein>
<dbReference type="EMBL" id="DSJL01000009">
    <property type="protein sequence ID" value="HEF64824.1"/>
    <property type="molecule type" value="Genomic_DNA"/>
</dbReference>
<evidence type="ECO:0000256" key="3">
    <source>
        <dbReference type="ARBA" id="ARBA00023134"/>
    </source>
</evidence>
<proteinExistence type="predicted"/>
<dbReference type="SMART" id="SM00382">
    <property type="entry name" value="AAA"/>
    <property type="match status" value="1"/>
</dbReference>
<dbReference type="InterPro" id="IPR027417">
    <property type="entry name" value="P-loop_NTPase"/>
</dbReference>
<keyword evidence="4" id="KW-0143">Chaperone</keyword>